<evidence type="ECO:0000256" key="2">
    <source>
        <dbReference type="ARBA" id="ARBA00022475"/>
    </source>
</evidence>
<feature type="transmembrane region" description="Helical" evidence="4">
    <location>
        <begin position="1199"/>
        <end position="1221"/>
    </location>
</feature>
<dbReference type="Gene3D" id="2.20.100.10">
    <property type="entry name" value="Thrombospondin type-1 (TSP1) repeat"/>
    <property type="match status" value="1"/>
</dbReference>
<keyword evidence="5" id="KW-0732">Signal</keyword>
<accession>A0A1B1E238</accession>
<dbReference type="EMBL" id="CP016249">
    <property type="protein sequence ID" value="ANQ09094.1"/>
    <property type="molecule type" value="Genomic_DNA"/>
</dbReference>
<keyword evidence="2" id="KW-1003">Cell membrane</keyword>
<feature type="compositionally biased region" description="Basic and acidic residues" evidence="3">
    <location>
        <begin position="586"/>
        <end position="611"/>
    </location>
</feature>
<evidence type="ECO:0000313" key="7">
    <source>
        <dbReference type="EMBL" id="ANQ09094.1"/>
    </source>
</evidence>
<dbReference type="Gene3D" id="3.40.50.410">
    <property type="entry name" value="von Willebrand factor, type A domain"/>
    <property type="match status" value="1"/>
</dbReference>
<dbReference type="CDD" id="cd01450">
    <property type="entry name" value="vWFA_subfamily_ECM"/>
    <property type="match status" value="1"/>
</dbReference>
<protein>
    <recommendedName>
        <fullName evidence="6">VWFA domain-containing protein</fullName>
    </recommendedName>
</protein>
<keyword evidence="4" id="KW-0472">Membrane</keyword>
<evidence type="ECO:0000256" key="4">
    <source>
        <dbReference type="SAM" id="Phobius"/>
    </source>
</evidence>
<dbReference type="GeneID" id="30910245"/>
<comment type="subcellular location">
    <subcellularLocation>
        <location evidence="1">Cell membrane</location>
    </subcellularLocation>
</comment>
<dbReference type="Pfam" id="PF00090">
    <property type="entry name" value="TSP_1"/>
    <property type="match status" value="1"/>
</dbReference>
<keyword evidence="4" id="KW-1133">Transmembrane helix</keyword>
<dbReference type="SMART" id="SM00209">
    <property type="entry name" value="TSP1"/>
    <property type="match status" value="1"/>
</dbReference>
<organism evidence="7 8">
    <name type="scientific">Plasmodium coatneyi</name>
    <dbReference type="NCBI Taxonomy" id="208452"/>
    <lineage>
        <taxon>Eukaryota</taxon>
        <taxon>Sar</taxon>
        <taxon>Alveolata</taxon>
        <taxon>Apicomplexa</taxon>
        <taxon>Aconoidasida</taxon>
        <taxon>Haemosporida</taxon>
        <taxon>Plasmodiidae</taxon>
        <taxon>Plasmodium</taxon>
    </lineage>
</organism>
<feature type="compositionally biased region" description="Polar residues" evidence="3">
    <location>
        <begin position="896"/>
        <end position="912"/>
    </location>
</feature>
<reference evidence="8" key="1">
    <citation type="submission" date="2016-06" db="EMBL/GenBank/DDBJ databases">
        <title>First high quality genome sequence of Plasmodium coatneyi using continuous long reads from single molecule, real-time sequencing.</title>
        <authorList>
            <person name="Chien J.-T."/>
            <person name="Pakala S.B."/>
            <person name="Geraldo J.A."/>
            <person name="Lapp S.A."/>
            <person name="Barnwell J.W."/>
            <person name="Kissinger J.C."/>
            <person name="Galinski M.R."/>
            <person name="Humphrey J.C."/>
        </authorList>
    </citation>
    <scope>NUCLEOTIDE SEQUENCE [LARGE SCALE GENOMIC DNA]</scope>
    <source>
        <strain evidence="8">Hackeri</strain>
    </source>
</reference>
<dbReference type="VEuPathDB" id="PlasmoDB:PCOAH_00035140"/>
<dbReference type="AlphaFoldDB" id="A0A1B1E238"/>
<feature type="signal peptide" evidence="5">
    <location>
        <begin position="1"/>
        <end position="25"/>
    </location>
</feature>
<dbReference type="SUPFAM" id="SSF53300">
    <property type="entry name" value="vWA-like"/>
    <property type="match status" value="2"/>
</dbReference>
<dbReference type="InterPro" id="IPR036465">
    <property type="entry name" value="vWFA_dom_sf"/>
</dbReference>
<dbReference type="PROSITE" id="PS50092">
    <property type="entry name" value="TSP1"/>
    <property type="match status" value="1"/>
</dbReference>
<evidence type="ECO:0000256" key="3">
    <source>
        <dbReference type="SAM" id="MobiDB-lite"/>
    </source>
</evidence>
<keyword evidence="8" id="KW-1185">Reference proteome</keyword>
<dbReference type="SMART" id="SM00327">
    <property type="entry name" value="VWA"/>
    <property type="match status" value="2"/>
</dbReference>
<dbReference type="GO" id="GO:0005886">
    <property type="term" value="C:plasma membrane"/>
    <property type="evidence" value="ECO:0007669"/>
    <property type="project" value="UniProtKB-SubCell"/>
</dbReference>
<dbReference type="OrthoDB" id="372508at2759"/>
<feature type="compositionally biased region" description="Basic residues" evidence="3">
    <location>
        <begin position="537"/>
        <end position="546"/>
    </location>
</feature>
<evidence type="ECO:0000259" key="6">
    <source>
        <dbReference type="PROSITE" id="PS50234"/>
    </source>
</evidence>
<dbReference type="InterPro" id="IPR036383">
    <property type="entry name" value="TSP1_rpt_sf"/>
</dbReference>
<dbReference type="InterPro" id="IPR002035">
    <property type="entry name" value="VWF_A"/>
</dbReference>
<feature type="domain" description="VWFA" evidence="6">
    <location>
        <begin position="318"/>
        <end position="527"/>
    </location>
</feature>
<feature type="compositionally biased region" description="Acidic residues" evidence="3">
    <location>
        <begin position="570"/>
        <end position="585"/>
    </location>
</feature>
<gene>
    <name evidence="7" type="ORF">PCOAH_00035140</name>
</gene>
<dbReference type="PROSITE" id="PS50234">
    <property type="entry name" value="VWFA"/>
    <property type="match status" value="1"/>
</dbReference>
<dbReference type="InterPro" id="IPR000884">
    <property type="entry name" value="TSP1_rpt"/>
</dbReference>
<sequence length="1264" mass="141364">MRRIFRVLLNWILPFFLFHLTQVEGNGLIEKVTSKGDLDLVILFDAGFKENKEKNRSKALENIAELARNLLVEGGRKVNLTYVTYDSVSVQTVARADNKSAKGNASTTGRTSGSLDRFSKAVMQTQSQQSQQSSNHLKALSYVGMKHFYDAEDTSTKMIIMFINTEGIPARDDTELNLVHYLLDRKNITLNVITKVNLKSYCHYLHKVGPNTNELLRCVLKNSFYHKLILTYTLEKFYDDIATNAKCSDWSEWSECSVTCNMGYHYSKRNTLENVENTLGGKYKRTGKNCTDQRSLIIQECFDTSCDHSLDVCDIEVDLSLLIDDSSNMSQDFWLKYILKPVRNLISHLNLSSKLVNISITTFSKETYNWVSFSSNLARNRDELLLFLEYWRFNFGGPSSNLTSALNYMHDHVLNSNEARPNAHKILVIFNTGDVSNKTARGAEKIVQNIKMNYEADVYSICLKNTREGNCEAISGANPIPEEVDSPADVTNQDEITNSSIVDAPFFYSYSNVSEFREQLTDIQKNICKNAHQAIVARRRRRRKNLRRGDDTGEASTSHGRRGASKAEGQDDESDDDVDELDEEEAAKKAGKKVEKGTTDEEAEVHPRADADADGGAELETESAVEADADATSESGQEADLRVVPDVVVESVPPEGLHTVPGEPTNETEKMAQNLHVPKPINIVSPYYPTNGGNLKHLNKNRVILKSFTNLDRIDDVEEEEVDVEPAHNSLKKYSSQYNIDVLPSYKSRGTKKLICRLLKFLFRKKKQYRLKKIDPKDKEKIKQFIEDVKGLNESEGTYHQREKEIEEDFNVLLENIFKNIGTSPFSDLDFDSVSVSSYGSYLEDVDELGVENTLPCSWFYIDAAQMNVDNVAKGANGTDVDDPVDADTAAGSSVDMDNNSDGGDTTTQTGENILDDVSIADILVKEGGFPTSEKRKLNRRKRSLDQAQGQTTPDEENHGAKDNGPGGSAENRGGEEPLLANPDEEKKGQYDKTGEGHDGRVVSSPAPPDGSKPPTQRKFKSKFDIIQRFKKTAAVVDDKTGVSFDAQKYPPVVSNEGKSTITPLEEHTEEKKDNHSSEPIPNSPKRTKRSEESNKLSDQSGVVPPPSNMNYKKTKQSEATIVGRSKPNGGDVKVDNNPGIIKEKNDKTSSGAKNETHAHDPNEQVQYDLLQQKDSSNEWGTGHYDVIQEEEEHADSSIYKYSASFALIGVVLLGAAFLYIRSQKNLMDPGPETFNDFVTHNKGKKAECREQHVVVKPDETSWQ</sequence>
<feature type="compositionally biased region" description="Basic and acidic residues" evidence="3">
    <location>
        <begin position="1065"/>
        <end position="1077"/>
    </location>
</feature>
<name>A0A1B1E238_9APIC</name>
<feature type="region of interest" description="Disordered" evidence="3">
    <location>
        <begin position="932"/>
        <end position="1165"/>
    </location>
</feature>
<feature type="compositionally biased region" description="Acidic residues" evidence="3">
    <location>
        <begin position="612"/>
        <end position="631"/>
    </location>
</feature>
<evidence type="ECO:0000256" key="5">
    <source>
        <dbReference type="SAM" id="SignalP"/>
    </source>
</evidence>
<proteinExistence type="predicted"/>
<feature type="region of interest" description="Disordered" evidence="3">
    <location>
        <begin position="534"/>
        <end position="640"/>
    </location>
</feature>
<feature type="compositionally biased region" description="Basic and acidic residues" evidence="3">
    <location>
        <begin position="984"/>
        <end position="1001"/>
    </location>
</feature>
<dbReference type="Pfam" id="PF00092">
    <property type="entry name" value="VWA"/>
    <property type="match status" value="1"/>
</dbReference>
<evidence type="ECO:0000313" key="8">
    <source>
        <dbReference type="Proteomes" id="UP000092716"/>
    </source>
</evidence>
<dbReference type="KEGG" id="pcot:PCOAH_00035140"/>
<feature type="region of interest" description="Disordered" evidence="3">
    <location>
        <begin position="877"/>
        <end position="913"/>
    </location>
</feature>
<dbReference type="SUPFAM" id="SSF82895">
    <property type="entry name" value="TSP-1 type 1 repeat"/>
    <property type="match status" value="1"/>
</dbReference>
<keyword evidence="4" id="KW-0812">Transmembrane</keyword>
<dbReference type="RefSeq" id="XP_019915789.1">
    <property type="nucleotide sequence ID" value="XM_020060305.1"/>
</dbReference>
<dbReference type="Proteomes" id="UP000092716">
    <property type="component" value="Chromosome 11"/>
</dbReference>
<evidence type="ECO:0000256" key="1">
    <source>
        <dbReference type="ARBA" id="ARBA00004236"/>
    </source>
</evidence>
<feature type="chain" id="PRO_5008521501" description="VWFA domain-containing protein" evidence="5">
    <location>
        <begin position="26"/>
        <end position="1264"/>
    </location>
</feature>